<keyword evidence="2" id="KW-1185">Reference proteome</keyword>
<protein>
    <submittedName>
        <fullName evidence="1">Uncharacterized protein</fullName>
    </submittedName>
</protein>
<sequence>MSSQSSIPDNPPLSPSAPPSPHGLSIADSDAERGSANPLPTTPPRSSHNSEDILKNVGRTPLQAKVSSHQQTFKSVAFLKKAQTEMAPHYYEMEYDTFMSSFVNVDASVNIPSLSINEEMRSSITKVKGASSELSMYAPLCEVFNEVVGLACPHNVRGQKYTFKDTSSHPESSHDDIKPDLAMYPDIDQAKQAFSYNVHSLKEHAARTAWAWMTMPIEVKHDVNCTAFYFDSPSTGLLRDTELGKESQAQIIKYATQIMIRQHRTFVFILYIFETKARLTRWDRTGCIVSEHFDFEAEPEKLLNFIYRLALMPDRELGYDTSATLATREEVRLVSEIRRPNGYARKCAAEILAPHTQVFYPIYKITCANINGEGEGVYYIGKHRTATYSLMGRATKGYIMFVQGSHLLGFLKDYWRPVSARIPQELDIYRKLKEAEVRRVATAIGGGDVVSDDSDDSEHQVTITNKFLQGDVAPLEREHCRIALKEFARPLEDYEDSKGLITIVSHALEGHDDAWNKAKILHRDISVNNIMFVVSQDEETTREMNGILIDWDLCKERDELNNNRTQNGRSGTWAFMSALSLLYPLKPNDLADDLESFIHVITYYSLRFHRHNMTRSAIKLASEPISEGGLAAINGPHKELGTHVSNFYLDYVEGEDGLNRGGKHKHDSALLGRPGWWFTDASPALNYLVTSFYILLKKHYEQVDFASLWKRYSTLPGPPDQISSEQDYGSNSSAVDGSGLVSLAEAPKWHTDELDVIIDGPEQMNEPPKGLNSHQEIMAVFKEAIRRLNNEKKHKPDKTQDQFYRLPELFVAAPPGPTGVHRSSLLKTEPTADAAATASGAHPMSLKRDTPDSPAAGGQEGAKKSRTNAEKRQTGQEVVNGCEVPG</sequence>
<dbReference type="EMBL" id="MU274911">
    <property type="protein sequence ID" value="KAI0089087.1"/>
    <property type="molecule type" value="Genomic_DNA"/>
</dbReference>
<reference evidence="1" key="1">
    <citation type="journal article" date="2021" name="Environ. Microbiol.">
        <title>Gene family expansions and transcriptome signatures uncover fungal adaptations to wood decay.</title>
        <authorList>
            <person name="Hage H."/>
            <person name="Miyauchi S."/>
            <person name="Viragh M."/>
            <person name="Drula E."/>
            <person name="Min B."/>
            <person name="Chaduli D."/>
            <person name="Navarro D."/>
            <person name="Favel A."/>
            <person name="Norest M."/>
            <person name="Lesage-Meessen L."/>
            <person name="Balint B."/>
            <person name="Merenyi Z."/>
            <person name="de Eugenio L."/>
            <person name="Morin E."/>
            <person name="Martinez A.T."/>
            <person name="Baldrian P."/>
            <person name="Stursova M."/>
            <person name="Martinez M.J."/>
            <person name="Novotny C."/>
            <person name="Magnuson J.K."/>
            <person name="Spatafora J.W."/>
            <person name="Maurice S."/>
            <person name="Pangilinan J."/>
            <person name="Andreopoulos W."/>
            <person name="LaButti K."/>
            <person name="Hundley H."/>
            <person name="Na H."/>
            <person name="Kuo A."/>
            <person name="Barry K."/>
            <person name="Lipzen A."/>
            <person name="Henrissat B."/>
            <person name="Riley R."/>
            <person name="Ahrendt S."/>
            <person name="Nagy L.G."/>
            <person name="Grigoriev I.V."/>
            <person name="Martin F."/>
            <person name="Rosso M.N."/>
        </authorList>
    </citation>
    <scope>NUCLEOTIDE SEQUENCE</scope>
    <source>
        <strain evidence="1">CBS 384.51</strain>
    </source>
</reference>
<accession>A0ACB8U3X2</accession>
<gene>
    <name evidence="1" type="ORF">BDY19DRAFT_906019</name>
</gene>
<proteinExistence type="predicted"/>
<evidence type="ECO:0000313" key="1">
    <source>
        <dbReference type="EMBL" id="KAI0089087.1"/>
    </source>
</evidence>
<evidence type="ECO:0000313" key="2">
    <source>
        <dbReference type="Proteomes" id="UP001055072"/>
    </source>
</evidence>
<dbReference type="Proteomes" id="UP001055072">
    <property type="component" value="Unassembled WGS sequence"/>
</dbReference>
<name>A0ACB8U3X2_9APHY</name>
<organism evidence="1 2">
    <name type="scientific">Irpex rosettiformis</name>
    <dbReference type="NCBI Taxonomy" id="378272"/>
    <lineage>
        <taxon>Eukaryota</taxon>
        <taxon>Fungi</taxon>
        <taxon>Dikarya</taxon>
        <taxon>Basidiomycota</taxon>
        <taxon>Agaricomycotina</taxon>
        <taxon>Agaricomycetes</taxon>
        <taxon>Polyporales</taxon>
        <taxon>Irpicaceae</taxon>
        <taxon>Irpex</taxon>
    </lineage>
</organism>
<comment type="caution">
    <text evidence="1">The sequence shown here is derived from an EMBL/GenBank/DDBJ whole genome shotgun (WGS) entry which is preliminary data.</text>
</comment>